<proteinExistence type="predicted"/>
<evidence type="ECO:0000313" key="3">
    <source>
        <dbReference type="EMBL" id="KAK3800404.1"/>
    </source>
</evidence>
<evidence type="ECO:0008006" key="5">
    <source>
        <dbReference type="Google" id="ProtNLM"/>
    </source>
</evidence>
<comment type="caution">
    <text evidence="3">The sequence shown here is derived from an EMBL/GenBank/DDBJ whole genome shotgun (WGS) entry which is preliminary data.</text>
</comment>
<dbReference type="AlphaFoldDB" id="A0AAE1B6N2"/>
<dbReference type="Proteomes" id="UP001283361">
    <property type="component" value="Unassembled WGS sequence"/>
</dbReference>
<keyword evidence="4" id="KW-1185">Reference proteome</keyword>
<name>A0AAE1B6N2_9GAST</name>
<feature type="compositionally biased region" description="Basic and acidic residues" evidence="1">
    <location>
        <begin position="67"/>
        <end position="84"/>
    </location>
</feature>
<feature type="region of interest" description="Disordered" evidence="1">
    <location>
        <begin position="64"/>
        <end position="84"/>
    </location>
</feature>
<feature type="chain" id="PRO_5042047491" description="Secreted protein" evidence="2">
    <location>
        <begin position="30"/>
        <end position="84"/>
    </location>
</feature>
<organism evidence="3 4">
    <name type="scientific">Elysia crispata</name>
    <name type="common">lettuce slug</name>
    <dbReference type="NCBI Taxonomy" id="231223"/>
    <lineage>
        <taxon>Eukaryota</taxon>
        <taxon>Metazoa</taxon>
        <taxon>Spiralia</taxon>
        <taxon>Lophotrochozoa</taxon>
        <taxon>Mollusca</taxon>
        <taxon>Gastropoda</taxon>
        <taxon>Heterobranchia</taxon>
        <taxon>Euthyneura</taxon>
        <taxon>Panpulmonata</taxon>
        <taxon>Sacoglossa</taxon>
        <taxon>Placobranchoidea</taxon>
        <taxon>Plakobranchidae</taxon>
        <taxon>Elysia</taxon>
    </lineage>
</organism>
<gene>
    <name evidence="3" type="ORF">RRG08_052787</name>
</gene>
<dbReference type="EMBL" id="JAWDGP010000459">
    <property type="protein sequence ID" value="KAK3800404.1"/>
    <property type="molecule type" value="Genomic_DNA"/>
</dbReference>
<evidence type="ECO:0000256" key="1">
    <source>
        <dbReference type="SAM" id="MobiDB-lite"/>
    </source>
</evidence>
<reference evidence="3" key="1">
    <citation type="journal article" date="2023" name="G3 (Bethesda)">
        <title>A reference genome for the long-term kleptoplast-retaining sea slug Elysia crispata morphotype clarki.</title>
        <authorList>
            <person name="Eastman K.E."/>
            <person name="Pendleton A.L."/>
            <person name="Shaikh M.A."/>
            <person name="Suttiyut T."/>
            <person name="Ogas R."/>
            <person name="Tomko P."/>
            <person name="Gavelis G."/>
            <person name="Widhalm J.R."/>
            <person name="Wisecaver J.H."/>
        </authorList>
    </citation>
    <scope>NUCLEOTIDE SEQUENCE</scope>
    <source>
        <strain evidence="3">ECLA1</strain>
    </source>
</reference>
<protein>
    <recommendedName>
        <fullName evidence="5">Secreted protein</fullName>
    </recommendedName>
</protein>
<keyword evidence="2" id="KW-0732">Signal</keyword>
<feature type="signal peptide" evidence="2">
    <location>
        <begin position="1"/>
        <end position="29"/>
    </location>
</feature>
<evidence type="ECO:0000256" key="2">
    <source>
        <dbReference type="SAM" id="SignalP"/>
    </source>
</evidence>
<evidence type="ECO:0000313" key="4">
    <source>
        <dbReference type="Proteomes" id="UP001283361"/>
    </source>
</evidence>
<sequence length="84" mass="9506">MPAVRNSGFGCSLYLRAIVLVRFAPLAYPVPTQLSLSTKDNSIYTLASRLLRYDTLSLVKQTLRGTPRRDKGRYRENRANENSS</sequence>
<accession>A0AAE1B6N2</accession>